<evidence type="ECO:0000256" key="4">
    <source>
        <dbReference type="ARBA" id="ARBA00022448"/>
    </source>
</evidence>
<keyword evidence="7" id="KW-0066">ATP synthesis</keyword>
<dbReference type="CDD" id="cd12152">
    <property type="entry name" value="F1-ATPase_delta"/>
    <property type="match status" value="1"/>
</dbReference>
<gene>
    <name evidence="9" type="ORF">SAMN05444420_1097</name>
</gene>
<reference evidence="9 10" key="1">
    <citation type="submission" date="2016-10" db="EMBL/GenBank/DDBJ databases">
        <authorList>
            <person name="Varghese N."/>
            <person name="Submissions S."/>
        </authorList>
    </citation>
    <scope>NUCLEOTIDE SEQUENCE [LARGE SCALE GENOMIC DNA]</scope>
    <source>
        <strain evidence="9 10">DSM 11449</strain>
    </source>
</reference>
<evidence type="ECO:0000256" key="1">
    <source>
        <dbReference type="ARBA" id="ARBA00003543"/>
    </source>
</evidence>
<keyword evidence="5" id="KW-0406">Ion transport</keyword>
<dbReference type="SUPFAM" id="SSF51344">
    <property type="entry name" value="Epsilon subunit of F1F0-ATP synthase N-terminal domain"/>
    <property type="match status" value="1"/>
</dbReference>
<dbReference type="InterPro" id="IPR001469">
    <property type="entry name" value="ATP_synth_F1_dsu/esu"/>
</dbReference>
<dbReference type="Proteomes" id="UP000182771">
    <property type="component" value="Unassembled WGS sequence"/>
</dbReference>
<evidence type="ECO:0000256" key="5">
    <source>
        <dbReference type="ARBA" id="ARBA00023065"/>
    </source>
</evidence>
<dbReference type="GO" id="GO:0012505">
    <property type="term" value="C:endomembrane system"/>
    <property type="evidence" value="ECO:0007669"/>
    <property type="project" value="UniProtKB-SubCell"/>
</dbReference>
<dbReference type="OrthoDB" id="5294255at2"/>
<dbReference type="GO" id="GO:0045259">
    <property type="term" value="C:proton-transporting ATP synthase complex"/>
    <property type="evidence" value="ECO:0007669"/>
    <property type="project" value="UniProtKB-KW"/>
</dbReference>
<dbReference type="Pfam" id="PF02823">
    <property type="entry name" value="ATP-synt_DE_N"/>
    <property type="match status" value="1"/>
</dbReference>
<proteinExistence type="inferred from homology"/>
<evidence type="ECO:0000256" key="3">
    <source>
        <dbReference type="ARBA" id="ARBA00005712"/>
    </source>
</evidence>
<feature type="domain" description="ATP synthase F1 complex delta/epsilon subunit N-terminal" evidence="8">
    <location>
        <begin position="1"/>
        <end position="56"/>
    </location>
</feature>
<dbReference type="GO" id="GO:0046933">
    <property type="term" value="F:proton-transporting ATP synthase activity, rotational mechanism"/>
    <property type="evidence" value="ECO:0007669"/>
    <property type="project" value="InterPro"/>
</dbReference>
<comment type="similarity">
    <text evidence="3">Belongs to the ATPase epsilon chain family.</text>
</comment>
<evidence type="ECO:0000313" key="9">
    <source>
        <dbReference type="EMBL" id="SDX12201.1"/>
    </source>
</evidence>
<dbReference type="GeneID" id="85018126"/>
<keyword evidence="4" id="KW-0813">Transport</keyword>
<dbReference type="AlphaFoldDB" id="A0A1H2Z4E8"/>
<accession>A0A1H2Z4E8</accession>
<keyword evidence="10" id="KW-1185">Reference proteome</keyword>
<comment type="subcellular location">
    <subcellularLocation>
        <location evidence="2">Endomembrane system</location>
        <topology evidence="2">Peripheral membrane protein</topology>
    </subcellularLocation>
</comment>
<evidence type="ECO:0000259" key="8">
    <source>
        <dbReference type="Pfam" id="PF02823"/>
    </source>
</evidence>
<evidence type="ECO:0000313" key="10">
    <source>
        <dbReference type="Proteomes" id="UP000182771"/>
    </source>
</evidence>
<comment type="function">
    <text evidence="1">Produces ATP from ADP in the presence of a proton gradient across the membrane.</text>
</comment>
<sequence length="94" mass="10236">MRLEIVTPEAVLYKGTVSIITLPGAKGSFQILENHAPIVALLDEGTITFSESEAPKVFAQEYFSEQTQAKGERMLSITGGVVEQKDNKIIVLAQ</sequence>
<keyword evidence="6" id="KW-0472">Membrane</keyword>
<name>A0A1H2Z4E8_9FLAO</name>
<dbReference type="InterPro" id="IPR020546">
    <property type="entry name" value="ATP_synth_F1_dsu/esu_N"/>
</dbReference>
<dbReference type="EMBL" id="FNND01000009">
    <property type="protein sequence ID" value="SDX12201.1"/>
    <property type="molecule type" value="Genomic_DNA"/>
</dbReference>
<evidence type="ECO:0000256" key="6">
    <source>
        <dbReference type="ARBA" id="ARBA00023136"/>
    </source>
</evidence>
<keyword evidence="7" id="KW-0139">CF(1)</keyword>
<evidence type="ECO:0000256" key="7">
    <source>
        <dbReference type="ARBA" id="ARBA00023196"/>
    </source>
</evidence>
<comment type="caution">
    <text evidence="9">The sequence shown here is derived from an EMBL/GenBank/DDBJ whole genome shotgun (WGS) entry which is preliminary data.</text>
</comment>
<dbReference type="InterPro" id="IPR036771">
    <property type="entry name" value="ATPsynth_dsu/esu_N"/>
</dbReference>
<dbReference type="RefSeq" id="WP_016419330.1">
    <property type="nucleotide sequence ID" value="NZ_CAUVDM010000028.1"/>
</dbReference>
<organism evidence="9 10">
    <name type="scientific">Capnocytophaga granulosa</name>
    <dbReference type="NCBI Taxonomy" id="45242"/>
    <lineage>
        <taxon>Bacteria</taxon>
        <taxon>Pseudomonadati</taxon>
        <taxon>Bacteroidota</taxon>
        <taxon>Flavobacteriia</taxon>
        <taxon>Flavobacteriales</taxon>
        <taxon>Flavobacteriaceae</taxon>
        <taxon>Capnocytophaga</taxon>
    </lineage>
</organism>
<protein>
    <submittedName>
        <fullName evidence="9">F-type H+-transporting ATPase subunit epsilon</fullName>
    </submittedName>
</protein>
<dbReference type="Gene3D" id="2.60.15.10">
    <property type="entry name" value="F0F1 ATP synthase delta/epsilon subunit, N-terminal"/>
    <property type="match status" value="1"/>
</dbReference>
<evidence type="ECO:0000256" key="2">
    <source>
        <dbReference type="ARBA" id="ARBA00004184"/>
    </source>
</evidence>